<organism evidence="1 2">
    <name type="scientific">Nonomuraea rosea</name>
    <dbReference type="NCBI Taxonomy" id="638574"/>
    <lineage>
        <taxon>Bacteria</taxon>
        <taxon>Bacillati</taxon>
        <taxon>Actinomycetota</taxon>
        <taxon>Actinomycetes</taxon>
        <taxon>Streptosporangiales</taxon>
        <taxon>Streptosporangiaceae</taxon>
        <taxon>Nonomuraea</taxon>
    </lineage>
</organism>
<sequence length="68" mass="7517">MPSGASPPPLVMTCSLMKTSASLALHRRWMLARRWPGTTIALGVRGDQAIGRSRARWRAQDPVMEKEA</sequence>
<accession>A0ABP6XSR5</accession>
<protein>
    <submittedName>
        <fullName evidence="1">Uncharacterized protein</fullName>
    </submittedName>
</protein>
<dbReference type="EMBL" id="BAABDQ010000014">
    <property type="protein sequence ID" value="GAA3571904.1"/>
    <property type="molecule type" value="Genomic_DNA"/>
</dbReference>
<evidence type="ECO:0000313" key="2">
    <source>
        <dbReference type="Proteomes" id="UP001500630"/>
    </source>
</evidence>
<proteinExistence type="predicted"/>
<name>A0ABP6XSR5_9ACTN</name>
<dbReference type="Proteomes" id="UP001500630">
    <property type="component" value="Unassembled WGS sequence"/>
</dbReference>
<gene>
    <name evidence="1" type="ORF">GCM10022419_060950</name>
</gene>
<keyword evidence="2" id="KW-1185">Reference proteome</keyword>
<evidence type="ECO:0000313" key="1">
    <source>
        <dbReference type="EMBL" id="GAA3571904.1"/>
    </source>
</evidence>
<reference evidence="2" key="1">
    <citation type="journal article" date="2019" name="Int. J. Syst. Evol. Microbiol.">
        <title>The Global Catalogue of Microorganisms (GCM) 10K type strain sequencing project: providing services to taxonomists for standard genome sequencing and annotation.</title>
        <authorList>
            <consortium name="The Broad Institute Genomics Platform"/>
            <consortium name="The Broad Institute Genome Sequencing Center for Infectious Disease"/>
            <person name="Wu L."/>
            <person name="Ma J."/>
        </authorList>
    </citation>
    <scope>NUCLEOTIDE SEQUENCE [LARGE SCALE GENOMIC DNA]</scope>
    <source>
        <strain evidence="2">JCM 17326</strain>
    </source>
</reference>
<comment type="caution">
    <text evidence="1">The sequence shown here is derived from an EMBL/GenBank/DDBJ whole genome shotgun (WGS) entry which is preliminary data.</text>
</comment>